<dbReference type="RefSeq" id="WP_090341902.1">
    <property type="nucleotide sequence ID" value="NZ_FNXY01000011.1"/>
</dbReference>
<dbReference type="PROSITE" id="PS50977">
    <property type="entry name" value="HTH_TETR_2"/>
    <property type="match status" value="1"/>
</dbReference>
<feature type="domain" description="HTH tetR-type" evidence="3">
    <location>
        <begin position="11"/>
        <end position="71"/>
    </location>
</feature>
<reference evidence="4 5" key="1">
    <citation type="submission" date="2016-10" db="EMBL/GenBank/DDBJ databases">
        <authorList>
            <person name="de Groot N.N."/>
        </authorList>
    </citation>
    <scope>NUCLEOTIDE SEQUENCE [LARGE SCALE GENOMIC DNA]</scope>
    <source>
        <strain evidence="4 5">DSM 19938</strain>
    </source>
</reference>
<accession>A0A1H7B7A6</accession>
<sequence length="210" mass="24074">MMDSLHKKDKEETKLKLIKATGEIFMAKGYSGLNASRIADTAGVSKTLVYRYFGNVQELFKAYLIHKDYWISFEDHMDELLDANRHESGKELAKSTLVNQIQYFLHSKEMQQIIRWQITEPNDISRSVADSREQMGEHMFGIIDPYFKDSDVNFRALMAVSVAGIYFLVLNAKINGSTFCGIDLNKNEDVKEVEKAVKQLVDLAYEKVKS</sequence>
<dbReference type="AlphaFoldDB" id="A0A1H7B7A6"/>
<evidence type="ECO:0000256" key="1">
    <source>
        <dbReference type="ARBA" id="ARBA00023125"/>
    </source>
</evidence>
<dbReference type="Pfam" id="PF00440">
    <property type="entry name" value="TetR_N"/>
    <property type="match status" value="1"/>
</dbReference>
<dbReference type="InterPro" id="IPR050624">
    <property type="entry name" value="HTH-type_Tx_Regulator"/>
</dbReference>
<dbReference type="EMBL" id="FNXY01000011">
    <property type="protein sequence ID" value="SEJ69285.1"/>
    <property type="molecule type" value="Genomic_DNA"/>
</dbReference>
<dbReference type="PANTHER" id="PTHR43479:SF11">
    <property type="entry name" value="ACREF_ENVCD OPERON REPRESSOR-RELATED"/>
    <property type="match status" value="1"/>
</dbReference>
<feature type="DNA-binding region" description="H-T-H motif" evidence="2">
    <location>
        <begin position="34"/>
        <end position="53"/>
    </location>
</feature>
<name>A0A1H7B7A6_9BACT</name>
<dbReference type="PRINTS" id="PR00455">
    <property type="entry name" value="HTHTETR"/>
</dbReference>
<protein>
    <submittedName>
        <fullName evidence="4">Transcriptional regulator, TetR family</fullName>
    </submittedName>
</protein>
<dbReference type="OrthoDB" id="836882at2"/>
<dbReference type="Gene3D" id="1.10.357.10">
    <property type="entry name" value="Tetracycline Repressor, domain 2"/>
    <property type="match status" value="1"/>
</dbReference>
<proteinExistence type="predicted"/>
<dbReference type="InterPro" id="IPR001647">
    <property type="entry name" value="HTH_TetR"/>
</dbReference>
<dbReference type="GO" id="GO:0003677">
    <property type="term" value="F:DNA binding"/>
    <property type="evidence" value="ECO:0007669"/>
    <property type="project" value="UniProtKB-UniRule"/>
</dbReference>
<evidence type="ECO:0000256" key="2">
    <source>
        <dbReference type="PROSITE-ProRule" id="PRU00335"/>
    </source>
</evidence>
<keyword evidence="1 2" id="KW-0238">DNA-binding</keyword>
<dbReference type="SUPFAM" id="SSF46689">
    <property type="entry name" value="Homeodomain-like"/>
    <property type="match status" value="1"/>
</dbReference>
<evidence type="ECO:0000313" key="5">
    <source>
        <dbReference type="Proteomes" id="UP000199532"/>
    </source>
</evidence>
<dbReference type="InterPro" id="IPR009057">
    <property type="entry name" value="Homeodomain-like_sf"/>
</dbReference>
<keyword evidence="5" id="KW-1185">Reference proteome</keyword>
<dbReference type="Proteomes" id="UP000199532">
    <property type="component" value="Unassembled WGS sequence"/>
</dbReference>
<dbReference type="STRING" id="408657.SAMN04487995_5970"/>
<evidence type="ECO:0000313" key="4">
    <source>
        <dbReference type="EMBL" id="SEJ69285.1"/>
    </source>
</evidence>
<evidence type="ECO:0000259" key="3">
    <source>
        <dbReference type="PROSITE" id="PS50977"/>
    </source>
</evidence>
<gene>
    <name evidence="4" type="ORF">SAMN04487995_5970</name>
</gene>
<organism evidence="4 5">
    <name type="scientific">Dyadobacter koreensis</name>
    <dbReference type="NCBI Taxonomy" id="408657"/>
    <lineage>
        <taxon>Bacteria</taxon>
        <taxon>Pseudomonadati</taxon>
        <taxon>Bacteroidota</taxon>
        <taxon>Cytophagia</taxon>
        <taxon>Cytophagales</taxon>
        <taxon>Spirosomataceae</taxon>
        <taxon>Dyadobacter</taxon>
    </lineage>
</organism>
<dbReference type="PANTHER" id="PTHR43479">
    <property type="entry name" value="ACREF/ENVCD OPERON REPRESSOR-RELATED"/>
    <property type="match status" value="1"/>
</dbReference>